<sequence length="311" mass="34666">MIVSASRRTDIPRFHMDWLLNRLSEGYALVRNPMNRSSVSRVPLTPEAIDCIAFWTKNPEPMLERLDELSPYPYYVQFTLNAYGADIEGALPPKADLIRTFQELSAAVGPHRMVWRYSPILISKRYTISHHLHYFETFAKRLEGFTSQCRISFLDVYPKIERLMGRRGLQCVAPEKETFLAKSLSAIAVSRGIECGGCGSMDLEAAGMKRVGCIDASFVERATGLNVAETGTESSREGCYCIPSVDIGAYDTCANGCVYCYANGGGERNAPRRFDAYDPLSEMLCDRTEPGDVIADRKATSLLVAQTRLVL</sequence>
<evidence type="ECO:0008006" key="3">
    <source>
        <dbReference type="Google" id="ProtNLM"/>
    </source>
</evidence>
<keyword evidence="2" id="KW-1185">Reference proteome</keyword>
<organism evidence="1 2">
    <name type="scientific">Raoultibacter timonensis</name>
    <dbReference type="NCBI Taxonomy" id="1907662"/>
    <lineage>
        <taxon>Bacteria</taxon>
        <taxon>Bacillati</taxon>
        <taxon>Actinomycetota</taxon>
        <taxon>Coriobacteriia</taxon>
        <taxon>Eggerthellales</taxon>
        <taxon>Eggerthellaceae</taxon>
        <taxon>Raoultibacter</taxon>
    </lineage>
</organism>
<evidence type="ECO:0000313" key="1">
    <source>
        <dbReference type="EMBL" id="BDE96169.1"/>
    </source>
</evidence>
<dbReference type="InterPro" id="IPR014998">
    <property type="entry name" value="DUF1848"/>
</dbReference>
<dbReference type="EMBL" id="AP025564">
    <property type="protein sequence ID" value="BDE96169.1"/>
    <property type="molecule type" value="Genomic_DNA"/>
</dbReference>
<protein>
    <recommendedName>
        <fullName evidence="3">DUF1848 domain-containing protein</fullName>
    </recommendedName>
</protein>
<dbReference type="RefSeq" id="WP_244412472.1">
    <property type="nucleotide sequence ID" value="NZ_AP025564.1"/>
</dbReference>
<reference evidence="1 2" key="1">
    <citation type="submission" date="2022-01" db="EMBL/GenBank/DDBJ databases">
        <title>Novel bile acid biosynthetic pathways are enriched in the microbiome of centenarians.</title>
        <authorList>
            <person name="Sato Y."/>
            <person name="Atarashi K."/>
            <person name="Plichta R.D."/>
            <person name="Arai Y."/>
            <person name="Sasajima S."/>
            <person name="Kearney M.S."/>
            <person name="Suda W."/>
            <person name="Takeshita K."/>
            <person name="Sasaki T."/>
            <person name="Okamoto S."/>
            <person name="Skelly N.A."/>
            <person name="Okamura Y."/>
            <person name="Vlamakis H."/>
            <person name="Li Y."/>
            <person name="Tanoue T."/>
            <person name="Takei H."/>
            <person name="Nittono H."/>
            <person name="Narushima S."/>
            <person name="Irie J."/>
            <person name="Itoh H."/>
            <person name="Moriya K."/>
            <person name="Sugiura Y."/>
            <person name="Suematsu M."/>
            <person name="Moritoki N."/>
            <person name="Shibata S."/>
            <person name="Littman R.D."/>
            <person name="Fischbach A.M."/>
            <person name="Uwamino Y."/>
            <person name="Inoue T."/>
            <person name="Honda A."/>
            <person name="Hattori M."/>
            <person name="Murai T."/>
            <person name="Xavier J.R."/>
            <person name="Hirose N."/>
            <person name="Honda K."/>
        </authorList>
    </citation>
    <scope>NUCLEOTIDE SEQUENCE [LARGE SCALE GENOMIC DNA]</scope>
    <source>
        <strain evidence="1 2">CE91-St30</strain>
    </source>
</reference>
<evidence type="ECO:0000313" key="2">
    <source>
        <dbReference type="Proteomes" id="UP001320544"/>
    </source>
</evidence>
<name>A0ABM7WIP0_9ACTN</name>
<dbReference type="Pfam" id="PF08902">
    <property type="entry name" value="DUF1848"/>
    <property type="match status" value="1"/>
</dbReference>
<gene>
    <name evidence="1" type="ORF">CE91St30_15020</name>
</gene>
<accession>A0ABM7WIP0</accession>
<proteinExistence type="predicted"/>
<dbReference type="Proteomes" id="UP001320544">
    <property type="component" value="Chromosome"/>
</dbReference>